<feature type="compositionally biased region" description="Basic and acidic residues" evidence="1">
    <location>
        <begin position="156"/>
        <end position="165"/>
    </location>
</feature>
<proteinExistence type="predicted"/>
<accession>A0A6A5VX57</accession>
<keyword evidence="3" id="KW-1185">Reference proteome</keyword>
<sequence>MGSSPSKPPFDPYNQPWMYDPAYAWKRGSLVGKAYMEAIKNGANNQEGGGLAGFGNEPTNDPFGGGNVNNPFGGGNANNPSSRGQANAQNIANPWMANESEFNQATNTPFVEPNRGGSRIGPSILRLSALGSQMVGQVPTAGPTQFSHTGGGGGRDLNHGGRNDALEPGGQTMGGLHVRGHEGESVYPTSGRISGASGSPGPGYHASSRSINDGRGSGRGGSSSRTNRGPASGYRRGTSRGRGNNANIPRPGGLAGERKSRLLGEDYSNMEAESLTTVDKHLPAFLPGEFIARQPAALPGVFREEQCLEILAETDPMRRRLPITPILRPWVRDRFAM</sequence>
<dbReference type="Proteomes" id="UP000799779">
    <property type="component" value="Unassembled WGS sequence"/>
</dbReference>
<organism evidence="2 3">
    <name type="scientific">Amniculicola lignicola CBS 123094</name>
    <dbReference type="NCBI Taxonomy" id="1392246"/>
    <lineage>
        <taxon>Eukaryota</taxon>
        <taxon>Fungi</taxon>
        <taxon>Dikarya</taxon>
        <taxon>Ascomycota</taxon>
        <taxon>Pezizomycotina</taxon>
        <taxon>Dothideomycetes</taxon>
        <taxon>Pleosporomycetidae</taxon>
        <taxon>Pleosporales</taxon>
        <taxon>Amniculicolaceae</taxon>
        <taxon>Amniculicola</taxon>
    </lineage>
</organism>
<dbReference type="AlphaFoldDB" id="A0A6A5VX57"/>
<reference evidence="2" key="1">
    <citation type="journal article" date="2020" name="Stud. Mycol.">
        <title>101 Dothideomycetes genomes: a test case for predicting lifestyles and emergence of pathogens.</title>
        <authorList>
            <person name="Haridas S."/>
            <person name="Albert R."/>
            <person name="Binder M."/>
            <person name="Bloem J."/>
            <person name="Labutti K."/>
            <person name="Salamov A."/>
            <person name="Andreopoulos B."/>
            <person name="Baker S."/>
            <person name="Barry K."/>
            <person name="Bills G."/>
            <person name="Bluhm B."/>
            <person name="Cannon C."/>
            <person name="Castanera R."/>
            <person name="Culley D."/>
            <person name="Daum C."/>
            <person name="Ezra D."/>
            <person name="Gonzalez J."/>
            <person name="Henrissat B."/>
            <person name="Kuo A."/>
            <person name="Liang C."/>
            <person name="Lipzen A."/>
            <person name="Lutzoni F."/>
            <person name="Magnuson J."/>
            <person name="Mondo S."/>
            <person name="Nolan M."/>
            <person name="Ohm R."/>
            <person name="Pangilinan J."/>
            <person name="Park H.-J."/>
            <person name="Ramirez L."/>
            <person name="Alfaro M."/>
            <person name="Sun H."/>
            <person name="Tritt A."/>
            <person name="Yoshinaga Y."/>
            <person name="Zwiers L.-H."/>
            <person name="Turgeon B."/>
            <person name="Goodwin S."/>
            <person name="Spatafora J."/>
            <person name="Crous P."/>
            <person name="Grigoriev I."/>
        </authorList>
    </citation>
    <scope>NUCLEOTIDE SEQUENCE</scope>
    <source>
        <strain evidence="2">CBS 123094</strain>
    </source>
</reference>
<protein>
    <submittedName>
        <fullName evidence="2">Uncharacterized protein</fullName>
    </submittedName>
</protein>
<feature type="compositionally biased region" description="Low complexity" evidence="1">
    <location>
        <begin position="222"/>
        <end position="236"/>
    </location>
</feature>
<name>A0A6A5VX57_9PLEO</name>
<evidence type="ECO:0000256" key="1">
    <source>
        <dbReference type="SAM" id="MobiDB-lite"/>
    </source>
</evidence>
<evidence type="ECO:0000313" key="3">
    <source>
        <dbReference type="Proteomes" id="UP000799779"/>
    </source>
</evidence>
<gene>
    <name evidence="2" type="ORF">P154DRAFT_625425</name>
</gene>
<dbReference type="EMBL" id="ML977703">
    <property type="protein sequence ID" value="KAF1993457.1"/>
    <property type="molecule type" value="Genomic_DNA"/>
</dbReference>
<feature type="region of interest" description="Disordered" evidence="1">
    <location>
        <begin position="49"/>
        <end position="68"/>
    </location>
</feature>
<evidence type="ECO:0000313" key="2">
    <source>
        <dbReference type="EMBL" id="KAF1993457.1"/>
    </source>
</evidence>
<feature type="region of interest" description="Disordered" evidence="1">
    <location>
        <begin position="136"/>
        <end position="258"/>
    </location>
</feature>